<name>A0AAE4AVA6_9ACTN</name>
<proteinExistence type="predicted"/>
<protein>
    <submittedName>
        <fullName evidence="1">Uncharacterized protein</fullName>
    </submittedName>
</protein>
<gene>
    <name evidence="1" type="ORF">J2S42_000195</name>
</gene>
<dbReference type="EMBL" id="JAUSUZ010000001">
    <property type="protein sequence ID" value="MDQ0363526.1"/>
    <property type="molecule type" value="Genomic_DNA"/>
</dbReference>
<dbReference type="Proteomes" id="UP001240236">
    <property type="component" value="Unassembled WGS sequence"/>
</dbReference>
<sequence>MELTPDENRLLVDGLAALGAAGGFAGAGPAGRAGGVRGAASAARRLRADIYETTVELPQSLPAAAGLAARTLAELGSPVGELQAVIGAGLLNMNPAVVTVTLARSGGSVVATVRGAAKEGLIRQRAGEKAARRVAARLAGGHRRTP</sequence>
<evidence type="ECO:0000313" key="2">
    <source>
        <dbReference type="Proteomes" id="UP001240236"/>
    </source>
</evidence>
<accession>A0AAE4AVA6</accession>
<reference evidence="1 2" key="1">
    <citation type="submission" date="2023-07" db="EMBL/GenBank/DDBJ databases">
        <title>Sequencing the genomes of 1000 actinobacteria strains.</title>
        <authorList>
            <person name="Klenk H.-P."/>
        </authorList>
    </citation>
    <scope>NUCLEOTIDE SEQUENCE [LARGE SCALE GENOMIC DNA]</scope>
    <source>
        <strain evidence="1 2">DSM 44709</strain>
    </source>
</reference>
<keyword evidence="2" id="KW-1185">Reference proteome</keyword>
<evidence type="ECO:0000313" key="1">
    <source>
        <dbReference type="EMBL" id="MDQ0363526.1"/>
    </source>
</evidence>
<organism evidence="1 2">
    <name type="scientific">Catenuloplanes indicus</name>
    <dbReference type="NCBI Taxonomy" id="137267"/>
    <lineage>
        <taxon>Bacteria</taxon>
        <taxon>Bacillati</taxon>
        <taxon>Actinomycetota</taxon>
        <taxon>Actinomycetes</taxon>
        <taxon>Micromonosporales</taxon>
        <taxon>Micromonosporaceae</taxon>
        <taxon>Catenuloplanes</taxon>
    </lineage>
</organism>
<comment type="caution">
    <text evidence="1">The sequence shown here is derived from an EMBL/GenBank/DDBJ whole genome shotgun (WGS) entry which is preliminary data.</text>
</comment>
<dbReference type="AlphaFoldDB" id="A0AAE4AVA6"/>
<dbReference type="RefSeq" id="WP_307234217.1">
    <property type="nucleotide sequence ID" value="NZ_JAUSUZ010000001.1"/>
</dbReference>